<gene>
    <name evidence="1" type="ORF">LX64_04392</name>
</gene>
<organism evidence="1 2">
    <name type="scientific">Chitinophaga skermanii</name>
    <dbReference type="NCBI Taxonomy" id="331697"/>
    <lineage>
        <taxon>Bacteria</taxon>
        <taxon>Pseudomonadati</taxon>
        <taxon>Bacteroidota</taxon>
        <taxon>Chitinophagia</taxon>
        <taxon>Chitinophagales</taxon>
        <taxon>Chitinophagaceae</taxon>
        <taxon>Chitinophaga</taxon>
    </lineage>
</organism>
<dbReference type="EMBL" id="QLLL01000009">
    <property type="protein sequence ID" value="RAI99839.1"/>
    <property type="molecule type" value="Genomic_DNA"/>
</dbReference>
<dbReference type="Pfam" id="PF20138">
    <property type="entry name" value="DUF6528"/>
    <property type="match status" value="1"/>
</dbReference>
<protein>
    <submittedName>
        <fullName evidence="1">Uncharacterized protein</fullName>
    </submittedName>
</protein>
<reference evidence="1 2" key="1">
    <citation type="submission" date="2018-06" db="EMBL/GenBank/DDBJ databases">
        <title>Genomic Encyclopedia of Archaeal and Bacterial Type Strains, Phase II (KMG-II): from individual species to whole genera.</title>
        <authorList>
            <person name="Goeker M."/>
        </authorList>
    </citation>
    <scope>NUCLEOTIDE SEQUENCE [LARGE SCALE GENOMIC DNA]</scope>
    <source>
        <strain evidence="1 2">DSM 23857</strain>
    </source>
</reference>
<evidence type="ECO:0000313" key="1">
    <source>
        <dbReference type="EMBL" id="RAI99839.1"/>
    </source>
</evidence>
<dbReference type="AlphaFoldDB" id="A0A327Q5Y9"/>
<dbReference type="OrthoDB" id="1007317at2"/>
<comment type="caution">
    <text evidence="1">The sequence shown here is derived from an EMBL/GenBank/DDBJ whole genome shotgun (WGS) entry which is preliminary data.</text>
</comment>
<evidence type="ECO:0000313" key="2">
    <source>
        <dbReference type="Proteomes" id="UP000249547"/>
    </source>
</evidence>
<sequence>MKLYIAAILGCFLWMKGNAQYTLQACKQCLVIAEQASQSIQVVDVPTKNIIWQWKADANNMQNGDEKLFSNPSEAKIVYNGEYLLTVASGGGAALIRIADKKVMFYAQPVGNTHSAEVLPGGYIVTASSTGNYLMLYKIDTTNVKAEKEIQKIELPFAHNVVWDRKQQVLWSAGMHDMYVYRFETKDSAHLVLQEKISLPGKEGHDLFPVWGERDLWFTNHDNIYRFSTKTKTLSPVKTPRSKGIKSVSNGPKGWPTAIIIPKEKWWTDEVLGIDGHSIILLPSTKIYKARWVLPNEFSYKKNDLFKL</sequence>
<dbReference type="InterPro" id="IPR045383">
    <property type="entry name" value="DUF6528"/>
</dbReference>
<proteinExistence type="predicted"/>
<accession>A0A327Q5Y9</accession>
<dbReference type="Proteomes" id="UP000249547">
    <property type="component" value="Unassembled WGS sequence"/>
</dbReference>
<dbReference type="RefSeq" id="WP_148707423.1">
    <property type="nucleotide sequence ID" value="NZ_QLLL01000009.1"/>
</dbReference>
<dbReference type="SUPFAM" id="SSF75011">
    <property type="entry name" value="3-carboxy-cis,cis-mucoante lactonizing enzyme"/>
    <property type="match status" value="1"/>
</dbReference>
<keyword evidence="2" id="KW-1185">Reference proteome</keyword>
<name>A0A327Q5Y9_9BACT</name>